<evidence type="ECO:0000256" key="7">
    <source>
        <dbReference type="ARBA" id="ARBA00023242"/>
    </source>
</evidence>
<dbReference type="EMBL" id="KI658529">
    <property type="protein sequence ID" value="ETN82222.1"/>
    <property type="molecule type" value="Genomic_DNA"/>
</dbReference>
<feature type="non-terminal residue" evidence="13">
    <location>
        <position position="1"/>
    </location>
</feature>
<comment type="subcellular location">
    <subcellularLocation>
        <location evidence="2">Cytoplasm</location>
        <location evidence="2">Perinuclear region</location>
    </subcellularLocation>
    <subcellularLocation>
        <location evidence="1">Nucleus</location>
    </subcellularLocation>
</comment>
<dbReference type="PANTHER" id="PTHR12955">
    <property type="entry name" value="SARCOMA ANTIGEN NY-SAR-95-RELATED"/>
    <property type="match status" value="1"/>
</dbReference>
<dbReference type="GO" id="GO:0051301">
    <property type="term" value="P:cell division"/>
    <property type="evidence" value="ECO:0007669"/>
    <property type="project" value="UniProtKB-KW"/>
</dbReference>
<evidence type="ECO:0000256" key="10">
    <source>
        <dbReference type="ARBA" id="ARBA00032585"/>
    </source>
</evidence>
<evidence type="ECO:0000256" key="12">
    <source>
        <dbReference type="ARBA" id="ARBA00065185"/>
    </source>
</evidence>
<proteinExistence type="inferred from homology"/>
<evidence type="ECO:0000313" key="14">
    <source>
        <dbReference type="Proteomes" id="UP000053676"/>
    </source>
</evidence>
<keyword evidence="7" id="KW-0539">Nucleus</keyword>
<protein>
    <recommendedName>
        <fullName evidence="3">Protein asunder</fullName>
    </recommendedName>
    <alternativeName>
        <fullName evidence="10">Cell cycle regulator Mat89Bb</fullName>
    </alternativeName>
    <alternativeName>
        <fullName evidence="9">Set apart in position or space protein</fullName>
    </alternativeName>
</protein>
<dbReference type="InterPro" id="IPR019355">
    <property type="entry name" value="Cell_cycle_regulator_Mat89Bb"/>
</dbReference>
<keyword evidence="8" id="KW-0131">Cell cycle</keyword>
<evidence type="ECO:0000256" key="11">
    <source>
        <dbReference type="ARBA" id="ARBA00061603"/>
    </source>
</evidence>
<evidence type="ECO:0000256" key="8">
    <source>
        <dbReference type="ARBA" id="ARBA00023306"/>
    </source>
</evidence>
<dbReference type="GO" id="GO:0032039">
    <property type="term" value="C:integrator complex"/>
    <property type="evidence" value="ECO:0007669"/>
    <property type="project" value="TreeGrafter"/>
</dbReference>
<name>W2TMH0_NECAM</name>
<organism evidence="13 14">
    <name type="scientific">Necator americanus</name>
    <name type="common">Human hookworm</name>
    <dbReference type="NCBI Taxonomy" id="51031"/>
    <lineage>
        <taxon>Eukaryota</taxon>
        <taxon>Metazoa</taxon>
        <taxon>Ecdysozoa</taxon>
        <taxon>Nematoda</taxon>
        <taxon>Chromadorea</taxon>
        <taxon>Rhabditida</taxon>
        <taxon>Rhabditina</taxon>
        <taxon>Rhabditomorpha</taxon>
        <taxon>Strongyloidea</taxon>
        <taxon>Ancylostomatidae</taxon>
        <taxon>Bunostominae</taxon>
        <taxon>Necator</taxon>
    </lineage>
</organism>
<evidence type="ECO:0000256" key="9">
    <source>
        <dbReference type="ARBA" id="ARBA00030658"/>
    </source>
</evidence>
<gene>
    <name evidence="13" type="ORF">NECAME_17762</name>
</gene>
<dbReference type="GO" id="GO:0007346">
    <property type="term" value="P:regulation of mitotic cell cycle"/>
    <property type="evidence" value="ECO:0007669"/>
    <property type="project" value="TreeGrafter"/>
</dbReference>
<dbReference type="Pfam" id="PF10221">
    <property type="entry name" value="Mat89Bb"/>
    <property type="match status" value="1"/>
</dbReference>
<dbReference type="GO" id="GO:0051642">
    <property type="term" value="P:centrosome localization"/>
    <property type="evidence" value="ECO:0007669"/>
    <property type="project" value="TreeGrafter"/>
</dbReference>
<reference evidence="14" key="1">
    <citation type="journal article" date="2014" name="Nat. Genet.">
        <title>Genome of the human hookworm Necator americanus.</title>
        <authorList>
            <person name="Tang Y.T."/>
            <person name="Gao X."/>
            <person name="Rosa B.A."/>
            <person name="Abubucker S."/>
            <person name="Hallsworth-Pepin K."/>
            <person name="Martin J."/>
            <person name="Tyagi R."/>
            <person name="Heizer E."/>
            <person name="Zhang X."/>
            <person name="Bhonagiri-Palsikar V."/>
            <person name="Minx P."/>
            <person name="Warren W.C."/>
            <person name="Wang Q."/>
            <person name="Zhan B."/>
            <person name="Hotez P.J."/>
            <person name="Sternberg P.W."/>
            <person name="Dougall A."/>
            <person name="Gaze S.T."/>
            <person name="Mulvenna J."/>
            <person name="Sotillo J."/>
            <person name="Ranganathan S."/>
            <person name="Rabelo E.M."/>
            <person name="Wilson R.K."/>
            <person name="Felgner P.L."/>
            <person name="Bethony J."/>
            <person name="Hawdon J.M."/>
            <person name="Gasser R.B."/>
            <person name="Loukas A."/>
            <person name="Mitreva M."/>
        </authorList>
    </citation>
    <scope>NUCLEOTIDE SEQUENCE [LARGE SCALE GENOMIC DNA]</scope>
</reference>
<evidence type="ECO:0000256" key="1">
    <source>
        <dbReference type="ARBA" id="ARBA00004123"/>
    </source>
</evidence>
<keyword evidence="5" id="KW-0132">Cell division</keyword>
<keyword evidence="6" id="KW-0498">Mitosis</keyword>
<keyword evidence="4" id="KW-0963">Cytoplasm</keyword>
<dbReference type="OrthoDB" id="5844105at2759"/>
<dbReference type="KEGG" id="nai:NECAME_17762"/>
<evidence type="ECO:0000313" key="13">
    <source>
        <dbReference type="EMBL" id="ETN82222.1"/>
    </source>
</evidence>
<dbReference type="Proteomes" id="UP000053676">
    <property type="component" value="Unassembled WGS sequence"/>
</dbReference>
<accession>W2TMH0</accession>
<keyword evidence="14" id="KW-1185">Reference proteome</keyword>
<evidence type="ECO:0000256" key="2">
    <source>
        <dbReference type="ARBA" id="ARBA00004556"/>
    </source>
</evidence>
<dbReference type="PANTHER" id="PTHR12955:SF1">
    <property type="entry name" value="INTEGRATOR COMPLEX SUBUNIT 13"/>
    <property type="match status" value="1"/>
</dbReference>
<evidence type="ECO:0000256" key="4">
    <source>
        <dbReference type="ARBA" id="ARBA00022490"/>
    </source>
</evidence>
<dbReference type="AlphaFoldDB" id="W2TMH0"/>
<sequence>PLNITLKESNTSRTVGKCDKSLWTWCVEATLELHRVVFDLFSGERDPACARLMRLVLADCVGRVLQPRWGTKLVTQQELYTELVSLDPVRSNYWKHQMRVADNLLERRSFRTNFFFDKRAVAL</sequence>
<evidence type="ECO:0000256" key="5">
    <source>
        <dbReference type="ARBA" id="ARBA00022618"/>
    </source>
</evidence>
<dbReference type="GO" id="GO:0048471">
    <property type="term" value="C:perinuclear region of cytoplasm"/>
    <property type="evidence" value="ECO:0007669"/>
    <property type="project" value="UniProtKB-SubCell"/>
</dbReference>
<comment type="subunit">
    <text evidence="12">Belongs to the multiprotein complex Integrator, at least composed of IntS1, IntS2, IntS3, IntS4, omd/IntS5, IntS6, defl/IntS7, IntS8, IntS9, IntS10, IntS11, IntS12, asun/IntS13, IntS14 and IntS15. The core complex associates with protein phosphatase 2A subunits mts/PP2A and Pp2A-29B, to form the Integrator-PP2A (INTAC) complex.</text>
</comment>
<comment type="similarity">
    <text evidence="11">Belongs to the Integrator subunit 13 family.</text>
</comment>
<dbReference type="STRING" id="51031.W2TMH0"/>
<evidence type="ECO:0000256" key="3">
    <source>
        <dbReference type="ARBA" id="ARBA00020501"/>
    </source>
</evidence>
<evidence type="ECO:0000256" key="6">
    <source>
        <dbReference type="ARBA" id="ARBA00022776"/>
    </source>
</evidence>